<dbReference type="EMBL" id="BEXD01000105">
    <property type="protein sequence ID" value="GBB84312.1"/>
    <property type="molecule type" value="Genomic_DNA"/>
</dbReference>
<dbReference type="GO" id="GO:0004672">
    <property type="term" value="F:protein kinase activity"/>
    <property type="evidence" value="ECO:0007669"/>
    <property type="project" value="InterPro"/>
</dbReference>
<dbReference type="PROSITE" id="PS50011">
    <property type="entry name" value="PROTEIN_KINASE_DOM"/>
    <property type="match status" value="1"/>
</dbReference>
<comment type="caution">
    <text evidence="2">The sequence shown here is derived from an EMBL/GenBank/DDBJ whole genome shotgun (WGS) entry which is preliminary data.</text>
</comment>
<sequence>MDHSNGEVPSSIEESKVICYLYTGLNGLHKQNLVHCDFHDGNILNHEDKKNIKDKDKFYISDLGLCQSVKVLKKYDIYVVIPFMAPEVLRGKPYSVIYDYVNDLELLKILHNVMDLMKKCWNEDPLKRPSASEHVIKVAYLILLVEILESECLNCIIGNTKPSDIGTDKI</sequence>
<dbReference type="PANTHER" id="PTHR26392:SF92">
    <property type="entry name" value="PROTEIN KINASE DOMAIN-CONTAINING PROTEIN"/>
    <property type="match status" value="1"/>
</dbReference>
<name>A0A2Z6Q7H7_9GLOM</name>
<keyword evidence="3" id="KW-1185">Reference proteome</keyword>
<dbReference type="Gene3D" id="1.10.510.10">
    <property type="entry name" value="Transferase(Phosphotransferase) domain 1"/>
    <property type="match status" value="1"/>
</dbReference>
<dbReference type="Proteomes" id="UP000247702">
    <property type="component" value="Unassembled WGS sequence"/>
</dbReference>
<dbReference type="SUPFAM" id="SSF56112">
    <property type="entry name" value="Protein kinase-like (PK-like)"/>
    <property type="match status" value="1"/>
</dbReference>
<evidence type="ECO:0000313" key="3">
    <source>
        <dbReference type="Proteomes" id="UP000247702"/>
    </source>
</evidence>
<gene>
    <name evidence="2" type="ORF">RclHR1_10920007</name>
</gene>
<dbReference type="Pfam" id="PF00069">
    <property type="entry name" value="Pkinase"/>
    <property type="match status" value="1"/>
</dbReference>
<dbReference type="PANTHER" id="PTHR26392">
    <property type="entry name" value="MITOGEN-ACTIVATED PROTEIN KINASE KINASE KINASE 7-RELATED"/>
    <property type="match status" value="1"/>
</dbReference>
<accession>A0A2Z6Q7H7</accession>
<evidence type="ECO:0000259" key="1">
    <source>
        <dbReference type="PROSITE" id="PS50011"/>
    </source>
</evidence>
<feature type="domain" description="Protein kinase" evidence="1">
    <location>
        <begin position="1"/>
        <end position="170"/>
    </location>
</feature>
<dbReference type="GO" id="GO:0005524">
    <property type="term" value="F:ATP binding"/>
    <property type="evidence" value="ECO:0007669"/>
    <property type="project" value="InterPro"/>
</dbReference>
<evidence type="ECO:0000313" key="2">
    <source>
        <dbReference type="EMBL" id="GBB84312.1"/>
    </source>
</evidence>
<organism evidence="2 3">
    <name type="scientific">Rhizophagus clarus</name>
    <dbReference type="NCBI Taxonomy" id="94130"/>
    <lineage>
        <taxon>Eukaryota</taxon>
        <taxon>Fungi</taxon>
        <taxon>Fungi incertae sedis</taxon>
        <taxon>Mucoromycota</taxon>
        <taxon>Glomeromycotina</taxon>
        <taxon>Glomeromycetes</taxon>
        <taxon>Glomerales</taxon>
        <taxon>Glomeraceae</taxon>
        <taxon>Rhizophagus</taxon>
    </lineage>
</organism>
<proteinExistence type="predicted"/>
<dbReference type="AlphaFoldDB" id="A0A2Z6Q7H7"/>
<reference evidence="2 3" key="1">
    <citation type="submission" date="2017-11" db="EMBL/GenBank/DDBJ databases">
        <title>The genome of Rhizophagus clarus HR1 reveals common genetic basis of auxotrophy among arbuscular mycorrhizal fungi.</title>
        <authorList>
            <person name="Kobayashi Y."/>
        </authorList>
    </citation>
    <scope>NUCLEOTIDE SEQUENCE [LARGE SCALE GENOMIC DNA]</scope>
    <source>
        <strain evidence="2 3">HR1</strain>
    </source>
</reference>
<dbReference type="InterPro" id="IPR000719">
    <property type="entry name" value="Prot_kinase_dom"/>
</dbReference>
<protein>
    <recommendedName>
        <fullName evidence="1">Protein kinase domain-containing protein</fullName>
    </recommendedName>
</protein>
<dbReference type="InterPro" id="IPR011009">
    <property type="entry name" value="Kinase-like_dom_sf"/>
</dbReference>